<dbReference type="Proteomes" id="UP000030645">
    <property type="component" value="Unassembled WGS sequence"/>
</dbReference>
<sequence length="93" mass="10156">MVRHGTRLTAGMASLGNQTGIADAGPTREKVETRADVCVGGTHALRPCVLVTRARKSEETWESWNQLAARLTRLSLSLIGLCGSTERLDSEWF</sequence>
<name>W9S758_9ROSA</name>
<protein>
    <submittedName>
        <fullName evidence="1">Uncharacterized protein</fullName>
    </submittedName>
</protein>
<organism evidence="1 2">
    <name type="scientific">Morus notabilis</name>
    <dbReference type="NCBI Taxonomy" id="981085"/>
    <lineage>
        <taxon>Eukaryota</taxon>
        <taxon>Viridiplantae</taxon>
        <taxon>Streptophyta</taxon>
        <taxon>Embryophyta</taxon>
        <taxon>Tracheophyta</taxon>
        <taxon>Spermatophyta</taxon>
        <taxon>Magnoliopsida</taxon>
        <taxon>eudicotyledons</taxon>
        <taxon>Gunneridae</taxon>
        <taxon>Pentapetalae</taxon>
        <taxon>rosids</taxon>
        <taxon>fabids</taxon>
        <taxon>Rosales</taxon>
        <taxon>Moraceae</taxon>
        <taxon>Moreae</taxon>
        <taxon>Morus</taxon>
    </lineage>
</organism>
<dbReference type="EMBL" id="KE346208">
    <property type="protein sequence ID" value="EXC30492.1"/>
    <property type="molecule type" value="Genomic_DNA"/>
</dbReference>
<accession>W9S758</accession>
<keyword evidence="2" id="KW-1185">Reference proteome</keyword>
<gene>
    <name evidence="1" type="ORF">L484_010739</name>
</gene>
<proteinExistence type="predicted"/>
<dbReference type="AlphaFoldDB" id="W9S758"/>
<reference evidence="2" key="1">
    <citation type="submission" date="2013-01" db="EMBL/GenBank/DDBJ databases">
        <title>Draft Genome Sequence of a Mulberry Tree, Morus notabilis C.K. Schneid.</title>
        <authorList>
            <person name="He N."/>
            <person name="Zhao S."/>
        </authorList>
    </citation>
    <scope>NUCLEOTIDE SEQUENCE</scope>
</reference>
<evidence type="ECO:0000313" key="1">
    <source>
        <dbReference type="EMBL" id="EXC30492.1"/>
    </source>
</evidence>
<evidence type="ECO:0000313" key="2">
    <source>
        <dbReference type="Proteomes" id="UP000030645"/>
    </source>
</evidence>